<dbReference type="AlphaFoldDB" id="A0A497ZLB1"/>
<evidence type="ECO:0000256" key="1">
    <source>
        <dbReference type="SAM" id="SignalP"/>
    </source>
</evidence>
<proteinExistence type="predicted"/>
<sequence length="318" mass="34620">MKTRKSFAAISVASAVTAASTVSAADMVIGVPNWPSGEATAHILKVALESRLDLDVELQDSTNAAMFAAMDAGTLHVHPEVWLPSLDYLRREYVDGRKTVQVKSSGPKGAQGMCVTKGTAERTGITDIKQLSDPEMAQKFDSNGDGKGEVWIGAEGWTSTSIEQVRARSYGYHKTMSLRIMDEADALAELGAAAGQNENVVFYCYQPHYMFEVHELVVLSEPAHVSSKWIIVPPNSIPGWLEKSTASVAWDTDDLHVSYATSLESAQPDAVAMLSNVKLETEMLSEMSFALAVEKKDPEAFAKQWVEDNSAVVDSWFP</sequence>
<dbReference type="GO" id="GO:0022857">
    <property type="term" value="F:transmembrane transporter activity"/>
    <property type="evidence" value="ECO:0007669"/>
    <property type="project" value="InterPro"/>
</dbReference>
<organism evidence="3 4">
    <name type="scientific">Ruegeria conchae</name>
    <dbReference type="NCBI Taxonomy" id="981384"/>
    <lineage>
        <taxon>Bacteria</taxon>
        <taxon>Pseudomonadati</taxon>
        <taxon>Pseudomonadota</taxon>
        <taxon>Alphaproteobacteria</taxon>
        <taxon>Rhodobacterales</taxon>
        <taxon>Roseobacteraceae</taxon>
        <taxon>Ruegeria</taxon>
    </lineage>
</organism>
<name>A0A497ZLB1_9RHOB</name>
<evidence type="ECO:0000313" key="4">
    <source>
        <dbReference type="Proteomes" id="UP000271700"/>
    </source>
</evidence>
<reference evidence="3 4" key="1">
    <citation type="submission" date="2018-10" db="EMBL/GenBank/DDBJ databases">
        <title>Genomic Encyclopedia of Archaeal and Bacterial Type Strains, Phase II (KMG-II): from individual species to whole genera.</title>
        <authorList>
            <person name="Goeker M."/>
        </authorList>
    </citation>
    <scope>NUCLEOTIDE SEQUENCE [LARGE SCALE GENOMIC DNA]</scope>
    <source>
        <strain evidence="3 4">DSM 29317</strain>
    </source>
</reference>
<accession>A0A497ZLB1</accession>
<feature type="chain" id="PRO_5019824832" evidence="1">
    <location>
        <begin position="25"/>
        <end position="318"/>
    </location>
</feature>
<keyword evidence="4" id="KW-1185">Reference proteome</keyword>
<protein>
    <submittedName>
        <fullName evidence="3">Glycine betaine/proline transport system substrate-binding protein</fullName>
    </submittedName>
</protein>
<comment type="caution">
    <text evidence="3">The sequence shown here is derived from an EMBL/GenBank/DDBJ whole genome shotgun (WGS) entry which is preliminary data.</text>
</comment>
<keyword evidence="1" id="KW-0732">Signal</keyword>
<dbReference type="InterPro" id="IPR007210">
    <property type="entry name" value="ABC_Gly_betaine_transp_sub-bd"/>
</dbReference>
<dbReference type="Proteomes" id="UP000271700">
    <property type="component" value="Unassembled WGS sequence"/>
</dbReference>
<evidence type="ECO:0000259" key="2">
    <source>
        <dbReference type="Pfam" id="PF04069"/>
    </source>
</evidence>
<dbReference type="EMBL" id="RCCT01000002">
    <property type="protein sequence ID" value="RLK08412.1"/>
    <property type="molecule type" value="Genomic_DNA"/>
</dbReference>
<dbReference type="CDD" id="cd13642">
    <property type="entry name" value="PBP2_BCP_1"/>
    <property type="match status" value="1"/>
</dbReference>
<dbReference type="Pfam" id="PF04069">
    <property type="entry name" value="OpuAC"/>
    <property type="match status" value="1"/>
</dbReference>
<feature type="domain" description="ABC-type glycine betaine transport system substrate-binding" evidence="2">
    <location>
        <begin position="27"/>
        <end position="307"/>
    </location>
</feature>
<dbReference type="SUPFAM" id="SSF53850">
    <property type="entry name" value="Periplasmic binding protein-like II"/>
    <property type="match status" value="1"/>
</dbReference>
<dbReference type="GO" id="GO:0043190">
    <property type="term" value="C:ATP-binding cassette (ABC) transporter complex"/>
    <property type="evidence" value="ECO:0007669"/>
    <property type="project" value="InterPro"/>
</dbReference>
<gene>
    <name evidence="3" type="ORF">CLV75_2087</name>
</gene>
<evidence type="ECO:0000313" key="3">
    <source>
        <dbReference type="EMBL" id="RLK08412.1"/>
    </source>
</evidence>
<dbReference type="RefSeq" id="WP_120981185.1">
    <property type="nucleotide sequence ID" value="NZ_RCCT01000002.1"/>
</dbReference>
<feature type="signal peptide" evidence="1">
    <location>
        <begin position="1"/>
        <end position="24"/>
    </location>
</feature>
<dbReference type="Gene3D" id="3.10.105.10">
    <property type="entry name" value="Dipeptide-binding Protein, Domain 3"/>
    <property type="match status" value="2"/>
</dbReference>
<dbReference type="OrthoDB" id="9787902at2"/>
<dbReference type="Gene3D" id="3.40.190.100">
    <property type="entry name" value="Glycine betaine-binding periplasmic protein, domain 2"/>
    <property type="match status" value="1"/>
</dbReference>